<protein>
    <recommendedName>
        <fullName evidence="4">Brain and acute leukemia cytoplasmic protein</fullName>
    </recommendedName>
</protein>
<dbReference type="InterPro" id="IPR009728">
    <property type="entry name" value="BAALC"/>
</dbReference>
<dbReference type="AlphaFoldDB" id="A0A7J6C616"/>
<gene>
    <name evidence="2" type="ORF">G5714_015601</name>
</gene>
<evidence type="ECO:0000313" key="3">
    <source>
        <dbReference type="Proteomes" id="UP000579812"/>
    </source>
</evidence>
<feature type="compositionally biased region" description="Polar residues" evidence="1">
    <location>
        <begin position="78"/>
        <end position="92"/>
    </location>
</feature>
<name>A0A7J6C616_9TELE</name>
<comment type="caution">
    <text evidence="2">The sequence shown here is derived from an EMBL/GenBank/DDBJ whole genome shotgun (WGS) entry which is preliminary data.</text>
</comment>
<feature type="region of interest" description="Disordered" evidence="1">
    <location>
        <begin position="1"/>
        <end position="126"/>
    </location>
</feature>
<evidence type="ECO:0000256" key="1">
    <source>
        <dbReference type="SAM" id="MobiDB-lite"/>
    </source>
</evidence>
<dbReference type="EMBL" id="JAAMOB010000016">
    <property type="protein sequence ID" value="KAF4102718.1"/>
    <property type="molecule type" value="Genomic_DNA"/>
</dbReference>
<dbReference type="PANTHER" id="PTHR14731">
    <property type="entry name" value="BRAIN AND ACUTE LEUKEMIA CYTOPLASMIC PROTEIN"/>
    <property type="match status" value="1"/>
</dbReference>
<sequence>MITVPMGCGGSRSAAIEPRYYESRDTESTWLNSTDTAAGNGAGAGAGDNDNTADAAAGQKEEKPMTRSSSAKEKKLVNTGTQCGRNTSSTQRRPAHRDEVKSKSKQIPQTDGVKSVRPTVNTEVMP</sequence>
<dbReference type="Pfam" id="PF06989">
    <property type="entry name" value="BAALC_N"/>
    <property type="match status" value="1"/>
</dbReference>
<dbReference type="OrthoDB" id="9940597at2759"/>
<evidence type="ECO:0008006" key="4">
    <source>
        <dbReference type="Google" id="ProtNLM"/>
    </source>
</evidence>
<dbReference type="PANTHER" id="PTHR14731:SF0">
    <property type="entry name" value="BRAIN AND ACUTE LEUKEMIA CYTOPLASMIC PROTEIN"/>
    <property type="match status" value="1"/>
</dbReference>
<keyword evidence="3" id="KW-1185">Reference proteome</keyword>
<feature type="compositionally biased region" description="Basic and acidic residues" evidence="1">
    <location>
        <begin position="59"/>
        <end position="76"/>
    </location>
</feature>
<organism evidence="2 3">
    <name type="scientific">Onychostoma macrolepis</name>
    <dbReference type="NCBI Taxonomy" id="369639"/>
    <lineage>
        <taxon>Eukaryota</taxon>
        <taxon>Metazoa</taxon>
        <taxon>Chordata</taxon>
        <taxon>Craniata</taxon>
        <taxon>Vertebrata</taxon>
        <taxon>Euteleostomi</taxon>
        <taxon>Actinopterygii</taxon>
        <taxon>Neopterygii</taxon>
        <taxon>Teleostei</taxon>
        <taxon>Ostariophysi</taxon>
        <taxon>Cypriniformes</taxon>
        <taxon>Cyprinidae</taxon>
        <taxon>Acrossocheilinae</taxon>
        <taxon>Onychostoma</taxon>
    </lineage>
</organism>
<accession>A0A7J6C616</accession>
<dbReference type="GO" id="GO:0005737">
    <property type="term" value="C:cytoplasm"/>
    <property type="evidence" value="ECO:0007669"/>
    <property type="project" value="InterPro"/>
</dbReference>
<reference evidence="2 3" key="1">
    <citation type="submission" date="2020-04" db="EMBL/GenBank/DDBJ databases">
        <title>Chromosome-level genome assembly of a cyprinid fish Onychostoma macrolepis by integration of Nanopore Sequencing, Bionano and Hi-C technology.</title>
        <authorList>
            <person name="Wang D."/>
        </authorList>
    </citation>
    <scope>NUCLEOTIDE SEQUENCE [LARGE SCALE GENOMIC DNA]</scope>
    <source>
        <strain evidence="2">SWU-2019</strain>
        <tissue evidence="2">Muscle</tissue>
    </source>
</reference>
<dbReference type="Proteomes" id="UP000579812">
    <property type="component" value="Unassembled WGS sequence"/>
</dbReference>
<proteinExistence type="predicted"/>
<evidence type="ECO:0000313" key="2">
    <source>
        <dbReference type="EMBL" id="KAF4102718.1"/>
    </source>
</evidence>
<feature type="compositionally biased region" description="Low complexity" evidence="1">
    <location>
        <begin position="47"/>
        <end position="58"/>
    </location>
</feature>